<keyword evidence="3" id="KW-1185">Reference proteome</keyword>
<feature type="region of interest" description="Disordered" evidence="1">
    <location>
        <begin position="144"/>
        <end position="230"/>
    </location>
</feature>
<feature type="compositionally biased region" description="Gly residues" evidence="1">
    <location>
        <begin position="211"/>
        <end position="230"/>
    </location>
</feature>
<dbReference type="RefSeq" id="XP_013902941.1">
    <property type="nucleotide sequence ID" value="XM_014047487.1"/>
</dbReference>
<dbReference type="AlphaFoldDB" id="A0A0D2MTV3"/>
<evidence type="ECO:0000313" key="3">
    <source>
        <dbReference type="Proteomes" id="UP000054498"/>
    </source>
</evidence>
<feature type="region of interest" description="Disordered" evidence="1">
    <location>
        <begin position="1"/>
        <end position="50"/>
    </location>
</feature>
<sequence>MQACLYGNSFGTEAGAEGSGYYRPAGTPPAEAGVSPEEAEAQAAKHDPPVDSIRHVMGKVNQAVGGSYDFEETGGARIRDMAHEIAGNASEPLERAANTTGDGVMGVVGAATDTAAGARDKASDMATSIAGSARGAAEKVAGSARSAAEGAREMGARAAEGVRDVGGRTSEAARDLGSKAAQGARDVGDRAVEGAEAGSHGLGERTHAEGSEGGQGGRGGGGADGRTGTP</sequence>
<gene>
    <name evidence="2" type="ORF">MNEG_4037</name>
</gene>
<proteinExistence type="predicted"/>
<evidence type="ECO:0000313" key="2">
    <source>
        <dbReference type="EMBL" id="KIZ03922.1"/>
    </source>
</evidence>
<evidence type="ECO:0000256" key="1">
    <source>
        <dbReference type="SAM" id="MobiDB-lite"/>
    </source>
</evidence>
<protein>
    <submittedName>
        <fullName evidence="2">Uncharacterized protein</fullName>
    </submittedName>
</protein>
<feature type="compositionally biased region" description="Basic and acidic residues" evidence="1">
    <location>
        <begin position="150"/>
        <end position="177"/>
    </location>
</feature>
<dbReference type="Proteomes" id="UP000054498">
    <property type="component" value="Unassembled WGS sequence"/>
</dbReference>
<accession>A0A0D2MTV3</accession>
<dbReference type="KEGG" id="mng:MNEG_4037"/>
<dbReference type="Gene3D" id="1.10.287.700">
    <property type="entry name" value="Helix hairpin bin"/>
    <property type="match status" value="1"/>
</dbReference>
<dbReference type="EMBL" id="KK100758">
    <property type="protein sequence ID" value="KIZ03922.1"/>
    <property type="molecule type" value="Genomic_DNA"/>
</dbReference>
<reference evidence="2 3" key="1">
    <citation type="journal article" date="2013" name="BMC Genomics">
        <title>Reconstruction of the lipid metabolism for the microalga Monoraphidium neglectum from its genome sequence reveals characteristics suitable for biofuel production.</title>
        <authorList>
            <person name="Bogen C."/>
            <person name="Al-Dilaimi A."/>
            <person name="Albersmeier A."/>
            <person name="Wichmann J."/>
            <person name="Grundmann M."/>
            <person name="Rupp O."/>
            <person name="Lauersen K.J."/>
            <person name="Blifernez-Klassen O."/>
            <person name="Kalinowski J."/>
            <person name="Goesmann A."/>
            <person name="Mussgnug J.H."/>
            <person name="Kruse O."/>
        </authorList>
    </citation>
    <scope>NUCLEOTIDE SEQUENCE [LARGE SCALE GENOMIC DNA]</scope>
    <source>
        <strain evidence="2 3">SAG 48.87</strain>
    </source>
</reference>
<dbReference type="GeneID" id="25736915"/>
<organism evidence="2 3">
    <name type="scientific">Monoraphidium neglectum</name>
    <dbReference type="NCBI Taxonomy" id="145388"/>
    <lineage>
        <taxon>Eukaryota</taxon>
        <taxon>Viridiplantae</taxon>
        <taxon>Chlorophyta</taxon>
        <taxon>core chlorophytes</taxon>
        <taxon>Chlorophyceae</taxon>
        <taxon>CS clade</taxon>
        <taxon>Sphaeropleales</taxon>
        <taxon>Selenastraceae</taxon>
        <taxon>Monoraphidium</taxon>
    </lineage>
</organism>
<name>A0A0D2MTV3_9CHLO</name>